<proteinExistence type="predicted"/>
<evidence type="ECO:0000313" key="1">
    <source>
        <dbReference type="EMBL" id="KAJ9113792.1"/>
    </source>
</evidence>
<keyword evidence="2" id="KW-1185">Reference proteome</keyword>
<comment type="caution">
    <text evidence="1">The sequence shown here is derived from an EMBL/GenBank/DDBJ whole genome shotgun (WGS) entry which is preliminary data.</text>
</comment>
<evidence type="ECO:0000313" key="2">
    <source>
        <dbReference type="Proteomes" id="UP001230649"/>
    </source>
</evidence>
<accession>A0ACC2WTD5</accession>
<dbReference type="Proteomes" id="UP001230649">
    <property type="component" value="Unassembled WGS sequence"/>
</dbReference>
<protein>
    <submittedName>
        <fullName evidence="1">Uncharacterized protein</fullName>
    </submittedName>
</protein>
<name>A0ACC2WTD5_9TREE</name>
<gene>
    <name evidence="1" type="ORF">QFC20_001819</name>
</gene>
<dbReference type="EMBL" id="JASBWS010000011">
    <property type="protein sequence ID" value="KAJ9113792.1"/>
    <property type="molecule type" value="Genomic_DNA"/>
</dbReference>
<organism evidence="1 2">
    <name type="scientific">Naganishia adeliensis</name>
    <dbReference type="NCBI Taxonomy" id="92952"/>
    <lineage>
        <taxon>Eukaryota</taxon>
        <taxon>Fungi</taxon>
        <taxon>Dikarya</taxon>
        <taxon>Basidiomycota</taxon>
        <taxon>Agaricomycotina</taxon>
        <taxon>Tremellomycetes</taxon>
        <taxon>Filobasidiales</taxon>
        <taxon>Filobasidiaceae</taxon>
        <taxon>Naganishia</taxon>
    </lineage>
</organism>
<reference evidence="1" key="1">
    <citation type="submission" date="2023-04" db="EMBL/GenBank/DDBJ databases">
        <title>Draft Genome sequencing of Naganishia species isolated from polar environments using Oxford Nanopore Technology.</title>
        <authorList>
            <person name="Leo P."/>
            <person name="Venkateswaran K."/>
        </authorList>
    </citation>
    <scope>NUCLEOTIDE SEQUENCE</scope>
    <source>
        <strain evidence="1">MNA-CCFEE 5262</strain>
    </source>
</reference>
<sequence length="580" mass="63715">MTRGRAPNLALPLTKALAQQRDYRARKAANIARLEKENDTLRNENEQLAKELAILRDVHNKDHTDTRTATPSSSSADANIQAQADYQHLRTSYHALEAEVRRKEHVLHVLREKEQEAFARLEGLLKQSFEVVDSAPVPKDVLTGQQHGRTIKEEPLQTVSDTLLAPHPDVYRPHSVDSSARSFSSREAALHYQIDPRLPADLHYARTISPSVTRAHNEISASPDHDPYRSRKRIRSSPGPSFGPVAVSYHPTVPQAGSTTIPVPSGSTYISHLPQSAGQSVVEHASRPSYAPQLPFHPRPITIRELAPPRIPPYAMGSASFSTQSIASNSPGPGAPRDAYPQHILPLSTPPATAYFREDELRPPTSFAESDTRIAEARDRASSTRSDVAYQRRESWTQDRQYLARTPHLQEMSRPAPSPMPDPAENKVDSDLKRRESFAAPARLVTPVSSEDAQALSQEAALVPEADCCNGLFDCSALPPSLWMPLHAMSTSYERGNQPSKAVSEALDVPEPAVDFRQSESSTRSSLARAHGNVKDVKVISGAESEATRENEPTEGETAVKDPDNECCFGILQCDEGPVA</sequence>